<proteinExistence type="inferred from homology"/>
<keyword evidence="3" id="KW-0735">Signal-anchor</keyword>
<keyword evidence="2 5" id="KW-0812">Transmembrane</keyword>
<keyword evidence="8" id="KW-1185">Reference proteome</keyword>
<protein>
    <submittedName>
        <fullName evidence="7">LytR family transcriptional regulator</fullName>
    </submittedName>
</protein>
<comment type="caution">
    <text evidence="7">The sequence shown here is derived from an EMBL/GenBank/DDBJ whole genome shotgun (WGS) entry which is preliminary data.</text>
</comment>
<dbReference type="EMBL" id="BORC01000010">
    <property type="protein sequence ID" value="GIN64093.1"/>
    <property type="molecule type" value="Genomic_DNA"/>
</dbReference>
<dbReference type="Gene3D" id="3.40.630.190">
    <property type="entry name" value="LCP protein"/>
    <property type="match status" value="1"/>
</dbReference>
<evidence type="ECO:0000256" key="3">
    <source>
        <dbReference type="ARBA" id="ARBA00022968"/>
    </source>
</evidence>
<organism evidence="7 8">
    <name type="scientific">Robertmurraya siralis</name>
    <dbReference type="NCBI Taxonomy" id="77777"/>
    <lineage>
        <taxon>Bacteria</taxon>
        <taxon>Bacillati</taxon>
        <taxon>Bacillota</taxon>
        <taxon>Bacilli</taxon>
        <taxon>Bacillales</taxon>
        <taxon>Bacillaceae</taxon>
        <taxon>Robertmurraya</taxon>
    </lineage>
</organism>
<evidence type="ECO:0000313" key="8">
    <source>
        <dbReference type="Proteomes" id="UP000682111"/>
    </source>
</evidence>
<feature type="transmembrane region" description="Helical" evidence="5">
    <location>
        <begin position="20"/>
        <end position="43"/>
    </location>
</feature>
<feature type="domain" description="Cell envelope-related transcriptional attenuator" evidence="6">
    <location>
        <begin position="94"/>
        <end position="241"/>
    </location>
</feature>
<dbReference type="AlphaFoldDB" id="A0A919WL38"/>
<reference evidence="7" key="1">
    <citation type="submission" date="2021-03" db="EMBL/GenBank/DDBJ databases">
        <title>Antimicrobial resistance genes in bacteria isolated from Japanese honey, and their potential for conferring macrolide and lincosamide resistance in the American foulbrood pathogen Paenibacillus larvae.</title>
        <authorList>
            <person name="Okamoto M."/>
            <person name="Kumagai M."/>
            <person name="Kanamori H."/>
            <person name="Takamatsu D."/>
        </authorList>
    </citation>
    <scope>NUCLEOTIDE SEQUENCE</scope>
    <source>
        <strain evidence="7">J27TS8</strain>
    </source>
</reference>
<evidence type="ECO:0000256" key="5">
    <source>
        <dbReference type="SAM" id="Phobius"/>
    </source>
</evidence>
<dbReference type="NCBIfam" id="TIGR00350">
    <property type="entry name" value="lytR_cpsA_psr"/>
    <property type="match status" value="1"/>
</dbReference>
<comment type="similarity">
    <text evidence="1">Belongs to the LytR/CpsA/Psr (LCP) family.</text>
</comment>
<keyword evidence="4 5" id="KW-1133">Transmembrane helix</keyword>
<evidence type="ECO:0000256" key="2">
    <source>
        <dbReference type="ARBA" id="ARBA00022692"/>
    </source>
</evidence>
<evidence type="ECO:0000313" key="7">
    <source>
        <dbReference type="EMBL" id="GIN64093.1"/>
    </source>
</evidence>
<gene>
    <name evidence="7" type="ORF">J27TS8_40860</name>
</gene>
<sequence>MSVNRQHYKSNKKRKRRKKIALWILTPFLVLLIGATTYGAFLYNKAHSVMNDSYQPIERTNASSNKVDPKVENTSILIIGVDDSDTRNYNSGSRSDALMLATFNEKAKSVKLVSIPRDSYVYIPKVGYEDKIAHAHAFGGPAATIETVEKMFDIPIDYYVKMNFNAFIDVVDALGGIDVEVPYTINEMDSKDRKNAIHLEPGIQELNGEEALALARTRKKDNDIERGKRQQEIIKAIVNKAVSVQGITKYADIIEAVGENLATDLTFKDMNAFIDYALAGTSLQIDTLTLKGEDYYKSGIYYYQLDDDELSVTKQILKSHLGTLATSDNQYKDSNS</sequence>
<dbReference type="Proteomes" id="UP000682111">
    <property type="component" value="Unassembled WGS sequence"/>
</dbReference>
<name>A0A919WL38_9BACI</name>
<dbReference type="GO" id="GO:0071555">
    <property type="term" value="P:cell wall organization"/>
    <property type="evidence" value="ECO:0007669"/>
    <property type="project" value="UniProtKB-KW"/>
</dbReference>
<evidence type="ECO:0000256" key="4">
    <source>
        <dbReference type="ARBA" id="ARBA00022989"/>
    </source>
</evidence>
<evidence type="ECO:0000256" key="1">
    <source>
        <dbReference type="ARBA" id="ARBA00006068"/>
    </source>
</evidence>
<dbReference type="PANTHER" id="PTHR33392">
    <property type="entry name" value="POLYISOPRENYL-TEICHOIC ACID--PEPTIDOGLYCAN TEICHOIC ACID TRANSFERASE TAGU"/>
    <property type="match status" value="1"/>
</dbReference>
<dbReference type="InterPro" id="IPR004474">
    <property type="entry name" value="LytR_CpsA_psr"/>
</dbReference>
<dbReference type="PANTHER" id="PTHR33392:SF3">
    <property type="entry name" value="POLYISOPRENYL-TEICHOIC ACID--PEPTIDOGLYCAN TEICHOIC ACID TRANSFERASE TAGT"/>
    <property type="match status" value="1"/>
</dbReference>
<accession>A0A919WL38</accession>
<dbReference type="RefSeq" id="WP_212934388.1">
    <property type="nucleotide sequence ID" value="NZ_BORC01000010.1"/>
</dbReference>
<evidence type="ECO:0000259" key="6">
    <source>
        <dbReference type="Pfam" id="PF03816"/>
    </source>
</evidence>
<dbReference type="InterPro" id="IPR050922">
    <property type="entry name" value="LytR/CpsA/Psr_CW_biosynth"/>
</dbReference>
<keyword evidence="5" id="KW-0472">Membrane</keyword>
<dbReference type="Pfam" id="PF03816">
    <property type="entry name" value="LytR_cpsA_psr"/>
    <property type="match status" value="1"/>
</dbReference>